<accession>A0A381PIP0</accession>
<dbReference type="SUPFAM" id="SSF52096">
    <property type="entry name" value="ClpP/crotonase"/>
    <property type="match status" value="1"/>
</dbReference>
<evidence type="ECO:0000256" key="1">
    <source>
        <dbReference type="ARBA" id="ARBA00005254"/>
    </source>
</evidence>
<dbReference type="InterPro" id="IPR029045">
    <property type="entry name" value="ClpP/crotonase-like_dom_sf"/>
</dbReference>
<comment type="similarity">
    <text evidence="1">Belongs to the enoyl-CoA hydratase/isomerase family.</text>
</comment>
<reference evidence="2" key="1">
    <citation type="submission" date="2018-05" db="EMBL/GenBank/DDBJ databases">
        <authorList>
            <person name="Lanie J.A."/>
            <person name="Ng W.-L."/>
            <person name="Kazmierczak K.M."/>
            <person name="Andrzejewski T.M."/>
            <person name="Davidsen T.M."/>
            <person name="Wayne K.J."/>
            <person name="Tettelin H."/>
            <person name="Glass J.I."/>
            <person name="Rusch D."/>
            <person name="Podicherti R."/>
            <person name="Tsui H.-C.T."/>
            <person name="Winkler M.E."/>
        </authorList>
    </citation>
    <scope>NUCLEOTIDE SEQUENCE</scope>
</reference>
<dbReference type="Gene3D" id="3.90.226.10">
    <property type="entry name" value="2-enoyl-CoA Hydratase, Chain A, domain 1"/>
    <property type="match status" value="1"/>
</dbReference>
<dbReference type="PANTHER" id="PTHR42964:SF1">
    <property type="entry name" value="POLYKETIDE BIOSYNTHESIS ENOYL-COA HYDRATASE PKSH-RELATED"/>
    <property type="match status" value="1"/>
</dbReference>
<evidence type="ECO:0008006" key="3">
    <source>
        <dbReference type="Google" id="ProtNLM"/>
    </source>
</evidence>
<gene>
    <name evidence="2" type="ORF">METZ01_LOCUS19736</name>
</gene>
<dbReference type="PANTHER" id="PTHR42964">
    <property type="entry name" value="ENOYL-COA HYDRATASE"/>
    <property type="match status" value="1"/>
</dbReference>
<dbReference type="InterPro" id="IPR051683">
    <property type="entry name" value="Enoyl-CoA_Hydratase/Isomerase"/>
</dbReference>
<evidence type="ECO:0000313" key="2">
    <source>
        <dbReference type="EMBL" id="SUZ66882.1"/>
    </source>
</evidence>
<dbReference type="Pfam" id="PF00378">
    <property type="entry name" value="ECH_1"/>
    <property type="match status" value="1"/>
</dbReference>
<dbReference type="CDD" id="cd06558">
    <property type="entry name" value="crotonase-like"/>
    <property type="match status" value="1"/>
</dbReference>
<dbReference type="AlphaFoldDB" id="A0A381PIP0"/>
<dbReference type="InterPro" id="IPR001753">
    <property type="entry name" value="Enoyl-CoA_hydra/iso"/>
</dbReference>
<dbReference type="InterPro" id="IPR014748">
    <property type="entry name" value="Enoyl-CoA_hydra_C"/>
</dbReference>
<dbReference type="Gene3D" id="1.10.12.10">
    <property type="entry name" value="Lyase 2-enoyl-coa Hydratase, Chain A, domain 2"/>
    <property type="match status" value="1"/>
</dbReference>
<proteinExistence type="inferred from homology"/>
<name>A0A381PIP0_9ZZZZ</name>
<sequence>MGMSDDRPVTELCRLDIDGPVARLTLTRSEVHNALNAQLISEITDVLAWTAERSVGSTGELLDSEGANHLRALVIGSDGRHFCAGADINMMREGGTKGAEENRADAERLDQLFNGLWSHPCFTIASVHGVALGGGAGLVACCDHAIAAPGTRIALSEAKLGILPAVIGPYVYRRVGSAQFRRLATLAGTFEPDEALMIGMVDQISASAEEASQLVDEAIETVLTTAPGAVVEAKSLTDSFDRWMGTDEELREWALDKTSEMRASAEGQEGLAAFLEGRKPAWSSEDQDG</sequence>
<protein>
    <recommendedName>
        <fullName evidence="3">Enoyl-CoA hydratase</fullName>
    </recommendedName>
</protein>
<organism evidence="2">
    <name type="scientific">marine metagenome</name>
    <dbReference type="NCBI Taxonomy" id="408172"/>
    <lineage>
        <taxon>unclassified sequences</taxon>
        <taxon>metagenomes</taxon>
        <taxon>ecological metagenomes</taxon>
    </lineage>
</organism>
<dbReference type="EMBL" id="UINC01000996">
    <property type="protein sequence ID" value="SUZ66882.1"/>
    <property type="molecule type" value="Genomic_DNA"/>
</dbReference>